<proteinExistence type="predicted"/>
<dbReference type="RefSeq" id="WP_144136791.1">
    <property type="nucleotide sequence ID" value="NZ_CABHOF010000022.1"/>
</dbReference>
<dbReference type="Gene3D" id="1.25.40.10">
    <property type="entry name" value="Tetratricopeptide repeat domain"/>
    <property type="match status" value="1"/>
</dbReference>
<keyword evidence="3" id="KW-1185">Reference proteome</keyword>
<reference evidence="2 3" key="1">
    <citation type="submission" date="2019-07" db="EMBL/GenBank/DDBJ databases">
        <authorList>
            <person name="Chang H.-W."/>
            <person name="Raman A."/>
            <person name="Venkatesh S."/>
            <person name="Gehrig J."/>
        </authorList>
    </citation>
    <scope>NUCLEOTIDE SEQUENCE [LARGE SCALE GENOMIC DNA]</scope>
    <source>
        <strain evidence="2">Blautia_wexlerae_LFYP_14</strain>
    </source>
</reference>
<dbReference type="AlphaFoldDB" id="A0A564WN61"/>
<gene>
    <name evidence="2" type="ORF">BWLFYP14_00822</name>
</gene>
<dbReference type="Proteomes" id="UP000366766">
    <property type="component" value="Unassembled WGS sequence"/>
</dbReference>
<dbReference type="InterPro" id="IPR033396">
    <property type="entry name" value="DUF5107"/>
</dbReference>
<evidence type="ECO:0000259" key="1">
    <source>
        <dbReference type="Pfam" id="PF17128"/>
    </source>
</evidence>
<dbReference type="SUPFAM" id="SSF48452">
    <property type="entry name" value="TPR-like"/>
    <property type="match status" value="1"/>
</dbReference>
<protein>
    <recommendedName>
        <fullName evidence="1">DUF5107 domain-containing protein</fullName>
    </recommendedName>
</protein>
<sequence>MKPILKFKTEKYRVCSLGNECSVPDLLGTRILQNNLEFHLEENDEIFEGYGTLTSSYPYRQYNCYQAKPEEKEMKTAILENDYIRAIFLPELGGRLWTLIDKISGQNLLYTNDVIKFRNLAIRNAWFSGGVEWNLGIIGHTPFTTEQLFTAELTDEDGNPVLRMYEYERVRQVEYQMDFWLGENDHHLNCRMRIVNSGKEVVPMYWWSNMAVPEYDKGRVIVPASKAFTSDAKDVKKVDIPYVDGIDISRYKDIPAQVDYFFDIAEKDPKYIANVDKNGYGLLHVSTRRLRSRKLFSWGNNQGSDNWQQFLTENAGRYVEIQAGIGKTQYGCIPMPPHSAWEWMEQYSAIQLDSHFNELSFEELRNELTNYVKDKYCPDELEKVLQQRKKTALCPGKLVYSGSGYGSFKQYCREIENDRPLSEHLDYGEINDTQKIWADFLNTGILKEPSTEDVPGDFICDDEIYRKLKGTIKSINCKNWYAYYQMGIYEFWKGEIETARLHFEESLNRKKSPWAYHGLGCCNILDKQYDLAIECIVKGLATRKDDLSYVKESFRLLLKAEGYQALLEQYADLSDQFKAESRIYFDYLEAMSHTGEANKVYEILKSNDTYELVDLREGDSSIERLWVELETTLFGRCRSIPDKYNYSSITKEVFS</sequence>
<evidence type="ECO:0000313" key="2">
    <source>
        <dbReference type="EMBL" id="VUX63229.1"/>
    </source>
</evidence>
<evidence type="ECO:0000313" key="3">
    <source>
        <dbReference type="Proteomes" id="UP000366766"/>
    </source>
</evidence>
<accession>A0A564WN61</accession>
<organism evidence="2 3">
    <name type="scientific">Blautia wexlerae</name>
    <dbReference type="NCBI Taxonomy" id="418240"/>
    <lineage>
        <taxon>Bacteria</taxon>
        <taxon>Bacillati</taxon>
        <taxon>Bacillota</taxon>
        <taxon>Clostridia</taxon>
        <taxon>Lachnospirales</taxon>
        <taxon>Lachnospiraceae</taxon>
        <taxon>Blautia</taxon>
    </lineage>
</organism>
<dbReference type="EMBL" id="CABHOF010000022">
    <property type="protein sequence ID" value="VUX63229.1"/>
    <property type="molecule type" value="Genomic_DNA"/>
</dbReference>
<dbReference type="InterPro" id="IPR011990">
    <property type="entry name" value="TPR-like_helical_dom_sf"/>
</dbReference>
<name>A0A564WN61_9FIRM</name>
<feature type="domain" description="DUF5107" evidence="1">
    <location>
        <begin position="55"/>
        <end position="329"/>
    </location>
</feature>
<dbReference type="Pfam" id="PF17128">
    <property type="entry name" value="DUF5107"/>
    <property type="match status" value="1"/>
</dbReference>